<sequence>MRSLSCGVPVLPGASVPVRAGGFGAALSRSWGSCAELLSPPSERGRRECAFRHVALIGAVPLRPPRPIDADDRSCHRTRTRCSLNGSVQLHSLKMAPEERVPLSPAEGALSLRWSGSWPLAPSSGGESRHVFGMPPARFAAGRMCNTFEHVSEPGAVCT</sequence>
<protein>
    <submittedName>
        <fullName evidence="1">Uncharacterized protein</fullName>
    </submittedName>
</protein>
<evidence type="ECO:0000313" key="1">
    <source>
        <dbReference type="EMBL" id="CAL1612024.1"/>
    </source>
</evidence>
<proteinExistence type="predicted"/>
<dbReference type="AlphaFoldDB" id="A0AAV2MFF6"/>
<keyword evidence="2" id="KW-1185">Reference proteome</keyword>
<organism evidence="1 2">
    <name type="scientific">Knipowitschia caucasica</name>
    <name type="common">Caucasian dwarf goby</name>
    <name type="synonym">Pomatoschistus caucasicus</name>
    <dbReference type="NCBI Taxonomy" id="637954"/>
    <lineage>
        <taxon>Eukaryota</taxon>
        <taxon>Metazoa</taxon>
        <taxon>Chordata</taxon>
        <taxon>Craniata</taxon>
        <taxon>Vertebrata</taxon>
        <taxon>Euteleostomi</taxon>
        <taxon>Actinopterygii</taxon>
        <taxon>Neopterygii</taxon>
        <taxon>Teleostei</taxon>
        <taxon>Neoteleostei</taxon>
        <taxon>Acanthomorphata</taxon>
        <taxon>Gobiaria</taxon>
        <taxon>Gobiiformes</taxon>
        <taxon>Gobioidei</taxon>
        <taxon>Gobiidae</taxon>
        <taxon>Gobiinae</taxon>
        <taxon>Knipowitschia</taxon>
    </lineage>
</organism>
<dbReference type="EMBL" id="OZ035829">
    <property type="protein sequence ID" value="CAL1612024.1"/>
    <property type="molecule type" value="Genomic_DNA"/>
</dbReference>
<evidence type="ECO:0000313" key="2">
    <source>
        <dbReference type="Proteomes" id="UP001497482"/>
    </source>
</evidence>
<gene>
    <name evidence="1" type="ORF">KC01_LOCUS38397</name>
</gene>
<name>A0AAV2MFF6_KNICA</name>
<reference evidence="1 2" key="1">
    <citation type="submission" date="2024-04" db="EMBL/GenBank/DDBJ databases">
        <authorList>
            <person name="Waldvogel A.-M."/>
            <person name="Schoenle A."/>
        </authorList>
    </citation>
    <scope>NUCLEOTIDE SEQUENCE [LARGE SCALE GENOMIC DNA]</scope>
</reference>
<dbReference type="Proteomes" id="UP001497482">
    <property type="component" value="Chromosome 7"/>
</dbReference>
<accession>A0AAV2MFF6</accession>